<dbReference type="Proteomes" id="UP000694396">
    <property type="component" value="Unplaced"/>
</dbReference>
<keyword evidence="5" id="KW-0206">Cytoskeleton</keyword>
<accession>A0A8C3R620</accession>
<dbReference type="SMART" id="SM00028">
    <property type="entry name" value="TPR"/>
    <property type="match status" value="3"/>
</dbReference>
<evidence type="ECO:0000313" key="10">
    <source>
        <dbReference type="Ensembl" id="ENSCRFP00000016086.1"/>
    </source>
</evidence>
<evidence type="ECO:0000313" key="11">
    <source>
        <dbReference type="Proteomes" id="UP000694396"/>
    </source>
</evidence>
<reference evidence="10" key="1">
    <citation type="submission" date="2025-08" db="UniProtKB">
        <authorList>
            <consortium name="Ensembl"/>
        </authorList>
    </citation>
    <scope>IDENTIFICATION</scope>
</reference>
<dbReference type="PROSITE" id="PS50005">
    <property type="entry name" value="TPR"/>
    <property type="match status" value="1"/>
</dbReference>
<evidence type="ECO:0000256" key="6">
    <source>
        <dbReference type="ARBA" id="ARBA00023273"/>
    </source>
</evidence>
<evidence type="ECO:0000256" key="5">
    <source>
        <dbReference type="ARBA" id="ARBA00023212"/>
    </source>
</evidence>
<evidence type="ECO:0000256" key="8">
    <source>
        <dbReference type="ARBA" id="ARBA00034143"/>
    </source>
</evidence>
<dbReference type="PANTHER" id="PTHR23040">
    <property type="match status" value="1"/>
</dbReference>
<evidence type="ECO:0000256" key="2">
    <source>
        <dbReference type="ARBA" id="ARBA00022490"/>
    </source>
</evidence>
<keyword evidence="11" id="KW-1185">Reference proteome</keyword>
<comment type="subcellular location">
    <subcellularLocation>
        <location evidence="1">Cytoplasm</location>
        <location evidence="1">Cytoskeleton</location>
        <location evidence="1">Cilium axoneme</location>
    </subcellularLocation>
</comment>
<dbReference type="AlphaFoldDB" id="A0A8C3R620"/>
<dbReference type="Gene3D" id="1.25.40.10">
    <property type="entry name" value="Tetratricopeptide repeat domain"/>
    <property type="match status" value="1"/>
</dbReference>
<dbReference type="Ensembl" id="ENSCRFT00000016645.1">
    <property type="protein sequence ID" value="ENSCRFP00000016086.1"/>
    <property type="gene ID" value="ENSCRFG00000012343.1"/>
</dbReference>
<keyword evidence="6" id="KW-0966">Cell projection</keyword>
<dbReference type="Pfam" id="PF13424">
    <property type="entry name" value="TPR_12"/>
    <property type="match status" value="1"/>
</dbReference>
<proteinExistence type="predicted"/>
<organism evidence="10 11">
    <name type="scientific">Cyanoderma ruficeps</name>
    <name type="common">rufous-capped babbler</name>
    <dbReference type="NCBI Taxonomy" id="181631"/>
    <lineage>
        <taxon>Eukaryota</taxon>
        <taxon>Metazoa</taxon>
        <taxon>Chordata</taxon>
        <taxon>Craniata</taxon>
        <taxon>Vertebrata</taxon>
        <taxon>Euteleostomi</taxon>
        <taxon>Archelosauria</taxon>
        <taxon>Archosauria</taxon>
        <taxon>Dinosauria</taxon>
        <taxon>Saurischia</taxon>
        <taxon>Theropoda</taxon>
        <taxon>Coelurosauria</taxon>
        <taxon>Aves</taxon>
        <taxon>Neognathae</taxon>
        <taxon>Neoaves</taxon>
        <taxon>Telluraves</taxon>
        <taxon>Australaves</taxon>
        <taxon>Passeriformes</taxon>
        <taxon>Sylvioidea</taxon>
        <taxon>Timaliidae</taxon>
        <taxon>Cyanoderma</taxon>
    </lineage>
</organism>
<dbReference type="PANTHER" id="PTHR23040:SF1">
    <property type="entry name" value="OUTER DYNEIN ARM-DOCKING COMPLEX SUBUNIT 4"/>
    <property type="match status" value="1"/>
</dbReference>
<feature type="repeat" description="TPR" evidence="9">
    <location>
        <begin position="25"/>
        <end position="58"/>
    </location>
</feature>
<dbReference type="InterPro" id="IPR011990">
    <property type="entry name" value="TPR-like_helical_dom_sf"/>
</dbReference>
<protein>
    <recommendedName>
        <fullName evidence="7">Outer dynein arm-docking complex subunit 4</fullName>
    </recommendedName>
    <alternativeName>
        <fullName evidence="8">Tetratricopeptide repeat protein 25</fullName>
    </alternativeName>
</protein>
<dbReference type="InterPro" id="IPR040111">
    <property type="entry name" value="ODAD4"/>
</dbReference>
<keyword evidence="3" id="KW-0677">Repeat</keyword>
<dbReference type="InterPro" id="IPR019734">
    <property type="entry name" value="TPR_rpt"/>
</dbReference>
<keyword evidence="4 9" id="KW-0802">TPR repeat</keyword>
<reference evidence="10" key="2">
    <citation type="submission" date="2025-09" db="UniProtKB">
        <authorList>
            <consortium name="Ensembl"/>
        </authorList>
    </citation>
    <scope>IDENTIFICATION</scope>
</reference>
<sequence length="166" mass="18011">VERTDHVSATIPLSPCLSALTDGVSRALDHIGHVYARIGKFQQAVNAWEEKIPLAQSNLEKAWLFHEIGRCYLELGKAEVAQDYGQKSLQSADEEGDVEWQLHATVLVAQAQATAQMKLKDYPSAVMTFERALEKAKLVPSEAAQNGIIAVRGLLRGGGALGSLCE</sequence>
<evidence type="ECO:0000256" key="9">
    <source>
        <dbReference type="PROSITE-ProRule" id="PRU00339"/>
    </source>
</evidence>
<dbReference type="SUPFAM" id="SSF48452">
    <property type="entry name" value="TPR-like"/>
    <property type="match status" value="1"/>
</dbReference>
<dbReference type="GO" id="GO:0005930">
    <property type="term" value="C:axoneme"/>
    <property type="evidence" value="ECO:0007669"/>
    <property type="project" value="UniProtKB-SubCell"/>
</dbReference>
<evidence type="ECO:0000256" key="1">
    <source>
        <dbReference type="ARBA" id="ARBA00004430"/>
    </source>
</evidence>
<evidence type="ECO:0000256" key="3">
    <source>
        <dbReference type="ARBA" id="ARBA00022737"/>
    </source>
</evidence>
<evidence type="ECO:0000256" key="7">
    <source>
        <dbReference type="ARBA" id="ARBA00034139"/>
    </source>
</evidence>
<keyword evidence="2" id="KW-0963">Cytoplasm</keyword>
<evidence type="ECO:0000256" key="4">
    <source>
        <dbReference type="ARBA" id="ARBA00022803"/>
    </source>
</evidence>
<name>A0A8C3R620_9PASS</name>